<protein>
    <submittedName>
        <fullName evidence="3">Uncharacterized protein</fullName>
    </submittedName>
</protein>
<dbReference type="EMBL" id="JNHN01000157">
    <property type="protein sequence ID" value="KDS52512.1"/>
    <property type="molecule type" value="Genomic_DNA"/>
</dbReference>
<sequence length="317" mass="35622">MFHGQSQRQHDMAKKALASKTGEVKYLQQGPVGPLVYPTGEYAASVSYTRTPLSAPMVLCEGQYYVLNKEGTFKNINPKKDYAANGSKATWVLMDKVRYSFVEILMANFAKLASAVFYGQYMFSQYGIKADGSAVETVGGYKDFNYNDPMNPANKFRPNLLLDFLTGSFKGRNVEVEGTIIANASFVRMHDFRANEGYFFLNPAFGSEFRNGRPNRISQSMYMLPEAVQYNGMKISLTIYNAAMGSTYGYTSVVTTDGFNELTFENNEYHYCNKIAISKSGVYEFMSLGAIWILTKGTDVAYSYAELEERTYEDPIN</sequence>
<dbReference type="EMBL" id="JNHN01000019">
    <property type="protein sequence ID" value="KDS63920.1"/>
    <property type="molecule type" value="Genomic_DNA"/>
</dbReference>
<dbReference type="EMBL" id="JNHN01000163">
    <property type="protein sequence ID" value="KDS51966.1"/>
    <property type="molecule type" value="Genomic_DNA"/>
</dbReference>
<gene>
    <name evidence="1" type="ORF">M094_0215</name>
    <name evidence="3" type="ORF">M094_3331</name>
    <name evidence="2" type="ORF">M094_4545</name>
</gene>
<dbReference type="PATRIC" id="fig|1339349.3.peg.1294"/>
<dbReference type="AlphaFoldDB" id="A0A078SSJ2"/>
<dbReference type="Proteomes" id="UP000028013">
    <property type="component" value="Unassembled WGS sequence"/>
</dbReference>
<comment type="caution">
    <text evidence="3">The sequence shown here is derived from an EMBL/GenBank/DDBJ whole genome shotgun (WGS) entry which is preliminary data.</text>
</comment>
<evidence type="ECO:0000313" key="4">
    <source>
        <dbReference type="Proteomes" id="UP000028013"/>
    </source>
</evidence>
<evidence type="ECO:0000313" key="2">
    <source>
        <dbReference type="EMBL" id="KDS52512.1"/>
    </source>
</evidence>
<accession>A0A078SSJ2</accession>
<proteinExistence type="predicted"/>
<evidence type="ECO:0000313" key="3">
    <source>
        <dbReference type="EMBL" id="KDS63920.1"/>
    </source>
</evidence>
<organism evidence="3 4">
    <name type="scientific">Bacteroides uniformis str. 3978 T3 ii</name>
    <dbReference type="NCBI Taxonomy" id="1339349"/>
    <lineage>
        <taxon>Bacteria</taxon>
        <taxon>Pseudomonadati</taxon>
        <taxon>Bacteroidota</taxon>
        <taxon>Bacteroidia</taxon>
        <taxon>Bacteroidales</taxon>
        <taxon>Bacteroidaceae</taxon>
        <taxon>Bacteroides</taxon>
    </lineage>
</organism>
<evidence type="ECO:0000313" key="1">
    <source>
        <dbReference type="EMBL" id="KDS51966.1"/>
    </source>
</evidence>
<reference evidence="3 4" key="1">
    <citation type="submission" date="2014-04" db="EMBL/GenBank/DDBJ databases">
        <authorList>
            <person name="Sears C."/>
            <person name="Carroll K."/>
            <person name="Sack B.R."/>
            <person name="Qadri F."/>
            <person name="Myers L.L."/>
            <person name="Chung G.-T."/>
            <person name="Escheverria P."/>
            <person name="Fraser C.M."/>
            <person name="Sadzewicz L."/>
            <person name="Shefchek K.A."/>
            <person name="Tallon L."/>
            <person name="Das S.P."/>
            <person name="Daugherty S."/>
            <person name="Mongodin E.F."/>
        </authorList>
    </citation>
    <scope>NUCLEOTIDE SEQUENCE [LARGE SCALE GENOMIC DNA]</scope>
    <source>
        <strain evidence="3 4">3978 T3 ii</strain>
    </source>
</reference>
<name>A0A078SSJ2_BACUN</name>